<dbReference type="AlphaFoldDB" id="A0A511YYZ3"/>
<name>A0A511YYZ3_9CELL</name>
<reference evidence="4 5" key="1">
    <citation type="submission" date="2019-07" db="EMBL/GenBank/DDBJ databases">
        <title>Whole genome shotgun sequence of Actinotalea fermentans NBRC 105374.</title>
        <authorList>
            <person name="Hosoyama A."/>
            <person name="Uohara A."/>
            <person name="Ohji S."/>
            <person name="Ichikawa N."/>
        </authorList>
    </citation>
    <scope>NUCLEOTIDE SEQUENCE [LARGE SCALE GENOMIC DNA]</scope>
    <source>
        <strain evidence="4 5">NBRC 105374</strain>
    </source>
</reference>
<dbReference type="EMBL" id="BJYK01000007">
    <property type="protein sequence ID" value="GEN80418.1"/>
    <property type="molecule type" value="Genomic_DNA"/>
</dbReference>
<accession>A0A511YYZ3</accession>
<dbReference type="InterPro" id="IPR028906">
    <property type="entry name" value="Tox-REase-2_dom"/>
</dbReference>
<evidence type="ECO:0000313" key="4">
    <source>
        <dbReference type="EMBL" id="GEN80418.1"/>
    </source>
</evidence>
<feature type="domain" description="Tox-REase-2" evidence="2">
    <location>
        <begin position="362"/>
        <end position="468"/>
    </location>
</feature>
<evidence type="ECO:0000259" key="3">
    <source>
        <dbReference type="Pfam" id="PF21725"/>
    </source>
</evidence>
<dbReference type="Proteomes" id="UP000321484">
    <property type="component" value="Unassembled WGS sequence"/>
</dbReference>
<organism evidence="4 5">
    <name type="scientific">Actinotalea fermentans</name>
    <dbReference type="NCBI Taxonomy" id="43671"/>
    <lineage>
        <taxon>Bacteria</taxon>
        <taxon>Bacillati</taxon>
        <taxon>Actinomycetota</taxon>
        <taxon>Actinomycetes</taxon>
        <taxon>Micrococcales</taxon>
        <taxon>Cellulomonadaceae</taxon>
        <taxon>Actinotalea</taxon>
    </lineage>
</organism>
<evidence type="ECO:0000313" key="5">
    <source>
        <dbReference type="Proteomes" id="UP000321484"/>
    </source>
</evidence>
<gene>
    <name evidence="4" type="ORF">AFE02nite_21520</name>
</gene>
<comment type="caution">
    <text evidence="4">The sequence shown here is derived from an EMBL/GenBank/DDBJ whole genome shotgun (WGS) entry which is preliminary data.</text>
</comment>
<protein>
    <submittedName>
        <fullName evidence="4">Uncharacterized protein</fullName>
    </submittedName>
</protein>
<keyword evidence="5" id="KW-1185">Reference proteome</keyword>
<evidence type="ECO:0000256" key="1">
    <source>
        <dbReference type="SAM" id="MobiDB-lite"/>
    </source>
</evidence>
<dbReference type="Pfam" id="PF21725">
    <property type="entry name" value="T7SS_signal"/>
    <property type="match status" value="1"/>
</dbReference>
<dbReference type="Pfam" id="PF15646">
    <property type="entry name" value="Tox-REase-2"/>
    <property type="match status" value="1"/>
</dbReference>
<proteinExistence type="predicted"/>
<dbReference type="InterPro" id="IPR049082">
    <property type="entry name" value="T7SS_signal"/>
</dbReference>
<evidence type="ECO:0000259" key="2">
    <source>
        <dbReference type="Pfam" id="PF15646"/>
    </source>
</evidence>
<feature type="domain" description="Putative T7SS secretion signal" evidence="3">
    <location>
        <begin position="6"/>
        <end position="171"/>
    </location>
</feature>
<feature type="region of interest" description="Disordered" evidence="1">
    <location>
        <begin position="35"/>
        <end position="58"/>
    </location>
</feature>
<dbReference type="RefSeq" id="WP_034249337.1">
    <property type="nucleotide sequence ID" value="NZ_BJYK01000007.1"/>
</dbReference>
<sequence length="479" mass="50321">MTGFGRLGSTTDPHTLVPGSVDALRADAQDLRTRANELESESEGPVRRPVASWTGQGADRATGRRLNLTMAIDGVVSVYRTVATVLEAHAQVLAWAQQRAEVAIDLWEAGLAAAAAAGSPTLVMRPRQTNLFGVPVSPFPEVDAGAGLRRQAETVLAQAQREVRLSQSAAAQVLDEFNNGLPDGQFHFDQFLAGIGDWVAGLAGLVWKFNAIRAVVDNDAMNDDAREIREGLLDTGAHILANPGDAVPLLFDTQTMRDNPGRWWGRLAPDIALTAAGGVGVLTKTGAVARIGDNLSDLGRRVRAIDWADDSGVIDFQAWLRREPIDLTDGTQLVAATAEEQAAAAARIADLPEGPLQTSGPPAAYQSSVYGATERVVTLPGGATRSVDGITSPYGLIPGDAKLVSNPASSFYIPGTLDPDLGAVAIAKMDRTLETLVDVSEALGGNGVVEIVTNNAASAAAWEARMVAGDISGYVRLQP</sequence>